<dbReference type="EMBL" id="FSRL01000001">
    <property type="protein sequence ID" value="SIO13529.1"/>
    <property type="molecule type" value="Genomic_DNA"/>
</dbReference>
<dbReference type="OrthoDB" id="7171777at2"/>
<feature type="transmembrane region" description="Helical" evidence="1">
    <location>
        <begin position="271"/>
        <end position="291"/>
    </location>
</feature>
<dbReference type="STRING" id="1217970.SAMN05444002_2982"/>
<reference evidence="4" key="1">
    <citation type="submission" date="2016-11" db="EMBL/GenBank/DDBJ databases">
        <authorList>
            <person name="Varghese N."/>
            <person name="Submissions S."/>
        </authorList>
    </citation>
    <scope>NUCLEOTIDE SEQUENCE [LARGE SCALE GENOMIC DNA]</scope>
    <source>
        <strain evidence="4">DSM 29440</strain>
    </source>
</reference>
<keyword evidence="1" id="KW-0472">Membrane</keyword>
<evidence type="ECO:0000259" key="2">
    <source>
        <dbReference type="Pfam" id="PF02517"/>
    </source>
</evidence>
<dbReference type="GO" id="GO:0080120">
    <property type="term" value="P:CAAX-box protein maturation"/>
    <property type="evidence" value="ECO:0007669"/>
    <property type="project" value="UniProtKB-ARBA"/>
</dbReference>
<feature type="transmembrane region" description="Helical" evidence="1">
    <location>
        <begin position="109"/>
        <end position="134"/>
    </location>
</feature>
<dbReference type="RefSeq" id="WP_074256936.1">
    <property type="nucleotide sequence ID" value="NZ_FSRL01000001.1"/>
</dbReference>
<dbReference type="GO" id="GO:0004175">
    <property type="term" value="F:endopeptidase activity"/>
    <property type="evidence" value="ECO:0007669"/>
    <property type="project" value="UniProtKB-ARBA"/>
</dbReference>
<gene>
    <name evidence="3" type="ORF">SAMN05444002_2982</name>
</gene>
<dbReference type="PANTHER" id="PTHR36435:SF1">
    <property type="entry name" value="CAAX AMINO TERMINAL PROTEASE FAMILY PROTEIN"/>
    <property type="match status" value="1"/>
</dbReference>
<accession>A0A1N6H186</accession>
<protein>
    <recommendedName>
        <fullName evidence="2">CAAX prenyl protease 2/Lysostaphin resistance protein A-like domain-containing protein</fullName>
    </recommendedName>
</protein>
<dbReference type="Pfam" id="PF02517">
    <property type="entry name" value="Rce1-like"/>
    <property type="match status" value="1"/>
</dbReference>
<dbReference type="InterPro" id="IPR003675">
    <property type="entry name" value="Rce1/LyrA-like_dom"/>
</dbReference>
<organism evidence="3 4">
    <name type="scientific">Vannielia litorea</name>
    <dbReference type="NCBI Taxonomy" id="1217970"/>
    <lineage>
        <taxon>Bacteria</taxon>
        <taxon>Pseudomonadati</taxon>
        <taxon>Pseudomonadota</taxon>
        <taxon>Alphaproteobacteria</taxon>
        <taxon>Rhodobacterales</taxon>
        <taxon>Paracoccaceae</taxon>
        <taxon>Vannielia</taxon>
    </lineage>
</organism>
<feature type="transmembrane region" description="Helical" evidence="1">
    <location>
        <begin position="180"/>
        <end position="199"/>
    </location>
</feature>
<feature type="transmembrane region" description="Helical" evidence="1">
    <location>
        <begin position="205"/>
        <end position="222"/>
    </location>
</feature>
<evidence type="ECO:0000313" key="3">
    <source>
        <dbReference type="EMBL" id="SIO13529.1"/>
    </source>
</evidence>
<keyword evidence="1" id="KW-0812">Transmembrane</keyword>
<feature type="transmembrane region" description="Helical" evidence="1">
    <location>
        <begin position="146"/>
        <end position="168"/>
    </location>
</feature>
<feature type="transmembrane region" description="Helical" evidence="1">
    <location>
        <begin position="243"/>
        <end position="265"/>
    </location>
</feature>
<name>A0A1N6H186_9RHOB</name>
<keyword evidence="4" id="KW-1185">Reference proteome</keyword>
<dbReference type="AlphaFoldDB" id="A0A1N6H186"/>
<proteinExistence type="predicted"/>
<evidence type="ECO:0000313" key="4">
    <source>
        <dbReference type="Proteomes" id="UP000184932"/>
    </source>
</evidence>
<dbReference type="Proteomes" id="UP000184932">
    <property type="component" value="Unassembled WGS sequence"/>
</dbReference>
<evidence type="ECO:0000256" key="1">
    <source>
        <dbReference type="SAM" id="Phobius"/>
    </source>
</evidence>
<keyword evidence="1" id="KW-1133">Transmembrane helix</keyword>
<feature type="domain" description="CAAX prenyl protease 2/Lysostaphin resistance protein A-like" evidence="2">
    <location>
        <begin position="149"/>
        <end position="244"/>
    </location>
</feature>
<sequence length="297" mass="32468">MRHPEFTAMLLPAKVYPQIWRLLLGVLLILFIYISWTLLVLGGAVGVVAAEQGLWGVMPFFQELQAGRMPGSVALLLLTFGGMALGPVLAAAALHYRGPGSLLGPWGDWWRGFVTAFLVVLVVFGVLMGASALVWPPEANLEPMRWLVWMPLALPLLFVQIAAEEILFRGYLMQQLAARFAARWIWFTLPALCFGLLHWDPESGRNLPLVLLAAFAFGLVAADLTERTGSLGAAMGFHFANNLLALFILSIKGTITGLALYVTPWGLAEEGLVSLGLAVSIGMVFVNWWIVKALIDR</sequence>
<dbReference type="InterPro" id="IPR052710">
    <property type="entry name" value="CAAX_protease"/>
</dbReference>
<dbReference type="PANTHER" id="PTHR36435">
    <property type="entry name" value="SLR1288 PROTEIN"/>
    <property type="match status" value="1"/>
</dbReference>
<feature type="transmembrane region" description="Helical" evidence="1">
    <location>
        <begin position="73"/>
        <end position="97"/>
    </location>
</feature>